<keyword evidence="13" id="KW-1185">Reference proteome</keyword>
<gene>
    <name evidence="12" type="primary">SLC41A1</name>
    <name evidence="12" type="ORF">TNIN_468111</name>
</gene>
<dbReference type="AlphaFoldDB" id="A0A8X7C730"/>
<evidence type="ECO:0000256" key="8">
    <source>
        <dbReference type="ARBA" id="ARBA00023136"/>
    </source>
</evidence>
<name>A0A8X7C730_9ARAC</name>
<evidence type="ECO:0000256" key="6">
    <source>
        <dbReference type="ARBA" id="ARBA00022989"/>
    </source>
</evidence>
<evidence type="ECO:0000256" key="2">
    <source>
        <dbReference type="ARBA" id="ARBA00009749"/>
    </source>
</evidence>
<comment type="similarity">
    <text evidence="2">Belongs to the SLC41A transporter family.</text>
</comment>
<feature type="transmembrane region" description="Helical" evidence="10">
    <location>
        <begin position="430"/>
        <end position="457"/>
    </location>
</feature>
<dbReference type="Proteomes" id="UP000886998">
    <property type="component" value="Unassembled WGS sequence"/>
</dbReference>
<dbReference type="InterPro" id="IPR045349">
    <property type="entry name" value="SLC41A1-3"/>
</dbReference>
<dbReference type="InterPro" id="IPR006667">
    <property type="entry name" value="SLC41_membr_dom"/>
</dbReference>
<keyword evidence="5" id="KW-0460">Magnesium</keyword>
<feature type="transmembrane region" description="Helical" evidence="10">
    <location>
        <begin position="399"/>
        <end position="418"/>
    </location>
</feature>
<feature type="region of interest" description="Disordered" evidence="9">
    <location>
        <begin position="1"/>
        <end position="31"/>
    </location>
</feature>
<feature type="transmembrane region" description="Helical" evidence="10">
    <location>
        <begin position="243"/>
        <end position="264"/>
    </location>
</feature>
<protein>
    <submittedName>
        <fullName evidence="12">Solute carrier family 41 member 1</fullName>
    </submittedName>
</protein>
<feature type="domain" description="SLC41A/MgtE integral membrane" evidence="11">
    <location>
        <begin position="129"/>
        <end position="263"/>
    </location>
</feature>
<comment type="subcellular location">
    <subcellularLocation>
        <location evidence="1">Membrane</location>
        <topology evidence="1">Multi-pass membrane protein</topology>
    </subcellularLocation>
</comment>
<evidence type="ECO:0000313" key="13">
    <source>
        <dbReference type="Proteomes" id="UP000886998"/>
    </source>
</evidence>
<dbReference type="PANTHER" id="PTHR16228">
    <property type="entry name" value="DIVALENT CATION TRANSPORTER SOLUTE CARRIER FAMILY 41"/>
    <property type="match status" value="1"/>
</dbReference>
<dbReference type="Gene3D" id="1.10.357.20">
    <property type="entry name" value="SLC41 divalent cation transporters, integral membrane domain"/>
    <property type="match status" value="2"/>
</dbReference>
<dbReference type="GO" id="GO:0008324">
    <property type="term" value="F:monoatomic cation transmembrane transporter activity"/>
    <property type="evidence" value="ECO:0007669"/>
    <property type="project" value="InterPro"/>
</dbReference>
<feature type="transmembrane region" description="Helical" evidence="10">
    <location>
        <begin position="88"/>
        <end position="110"/>
    </location>
</feature>
<organism evidence="12 13">
    <name type="scientific">Trichonephila inaurata madagascariensis</name>
    <dbReference type="NCBI Taxonomy" id="2747483"/>
    <lineage>
        <taxon>Eukaryota</taxon>
        <taxon>Metazoa</taxon>
        <taxon>Ecdysozoa</taxon>
        <taxon>Arthropoda</taxon>
        <taxon>Chelicerata</taxon>
        <taxon>Arachnida</taxon>
        <taxon>Araneae</taxon>
        <taxon>Araneomorphae</taxon>
        <taxon>Entelegynae</taxon>
        <taxon>Araneoidea</taxon>
        <taxon>Nephilidae</taxon>
        <taxon>Trichonephila</taxon>
        <taxon>Trichonephila inaurata</taxon>
    </lineage>
</organism>
<accession>A0A8X7C730</accession>
<evidence type="ECO:0000256" key="10">
    <source>
        <dbReference type="SAM" id="Phobius"/>
    </source>
</evidence>
<dbReference type="EMBL" id="BMAV01012910">
    <property type="protein sequence ID" value="GFY59956.1"/>
    <property type="molecule type" value="Genomic_DNA"/>
</dbReference>
<feature type="domain" description="SLC41A/MgtE integral membrane" evidence="11">
    <location>
        <begin position="340"/>
        <end position="484"/>
    </location>
</feature>
<keyword evidence="6 10" id="KW-1133">Transmembrane helix</keyword>
<dbReference type="InterPro" id="IPR036739">
    <property type="entry name" value="SLC41_membr_dom_sf"/>
</dbReference>
<feature type="transmembrane region" description="Helical" evidence="10">
    <location>
        <begin position="276"/>
        <end position="294"/>
    </location>
</feature>
<evidence type="ECO:0000313" key="12">
    <source>
        <dbReference type="EMBL" id="GFY59956.1"/>
    </source>
</evidence>
<evidence type="ECO:0000256" key="9">
    <source>
        <dbReference type="SAM" id="MobiDB-lite"/>
    </source>
</evidence>
<feature type="transmembrane region" description="Helical" evidence="10">
    <location>
        <begin position="469"/>
        <end position="490"/>
    </location>
</feature>
<evidence type="ECO:0000256" key="5">
    <source>
        <dbReference type="ARBA" id="ARBA00022842"/>
    </source>
</evidence>
<evidence type="ECO:0000256" key="3">
    <source>
        <dbReference type="ARBA" id="ARBA00022448"/>
    </source>
</evidence>
<keyword evidence="3" id="KW-0813">Transport</keyword>
<reference evidence="12" key="1">
    <citation type="submission" date="2020-08" db="EMBL/GenBank/DDBJ databases">
        <title>Multicomponent nature underlies the extraordinary mechanical properties of spider dragline silk.</title>
        <authorList>
            <person name="Kono N."/>
            <person name="Nakamura H."/>
            <person name="Mori M."/>
            <person name="Yoshida Y."/>
            <person name="Ohtoshi R."/>
            <person name="Malay A.D."/>
            <person name="Moran D.A.P."/>
            <person name="Tomita M."/>
            <person name="Numata K."/>
            <person name="Arakawa K."/>
        </authorList>
    </citation>
    <scope>NUCLEOTIDE SEQUENCE</scope>
</reference>
<evidence type="ECO:0000256" key="4">
    <source>
        <dbReference type="ARBA" id="ARBA00022692"/>
    </source>
</evidence>
<dbReference type="Pfam" id="PF01769">
    <property type="entry name" value="MgtE"/>
    <property type="match status" value="2"/>
</dbReference>
<dbReference type="OrthoDB" id="5791097at2759"/>
<feature type="transmembrane region" description="Helical" evidence="10">
    <location>
        <begin position="170"/>
        <end position="191"/>
    </location>
</feature>
<keyword evidence="4 10" id="KW-0812">Transmembrane</keyword>
<dbReference type="GO" id="GO:0005886">
    <property type="term" value="C:plasma membrane"/>
    <property type="evidence" value="ECO:0007669"/>
    <property type="project" value="TreeGrafter"/>
</dbReference>
<feature type="transmembrane region" description="Helical" evidence="10">
    <location>
        <begin position="203"/>
        <end position="231"/>
    </location>
</feature>
<dbReference type="FunFam" id="1.10.357.20:FF:000001">
    <property type="entry name" value="Solute carrier family 41 member 2"/>
    <property type="match status" value="1"/>
</dbReference>
<dbReference type="SUPFAM" id="SSF161093">
    <property type="entry name" value="MgtE membrane domain-like"/>
    <property type="match status" value="2"/>
</dbReference>
<keyword evidence="7" id="KW-0406">Ion transport</keyword>
<evidence type="ECO:0000256" key="1">
    <source>
        <dbReference type="ARBA" id="ARBA00004141"/>
    </source>
</evidence>
<keyword evidence="8 10" id="KW-0472">Membrane</keyword>
<comment type="caution">
    <text evidence="12">The sequence shown here is derived from an EMBL/GenBank/DDBJ whole genome shotgun (WGS) entry which is preliminary data.</text>
</comment>
<feature type="compositionally biased region" description="Basic and acidic residues" evidence="9">
    <location>
        <begin position="20"/>
        <end position="31"/>
    </location>
</feature>
<evidence type="ECO:0000259" key="11">
    <source>
        <dbReference type="Pfam" id="PF01769"/>
    </source>
</evidence>
<sequence>MVPRAASDSEPLLATNTDSGDDKEFSDSEFKSGKIDSNETLIPNAFIKDSKPASWTFDNDQSGTDNNHRSLLEDQIVIPDTKETMLSIALQVFVPFLIAGFGTVGAGLVLDVVQHWEVFKIVSEIFILVPALLGLKGNLEMTLASRLSTQANLGHMDTTKEQWKMATGNMALIQCQAIVVGFLASIFAMIMDWIPEGQFNLEHALLLCAASIVTASLASFILGCVMVGVVIISRKCHINPDNVATPIAASLGDLTTLSLLAGISNVLFGKLDSPRFAISVISLFLLLLPLWFTIARRNKYTREVLQSGWTPVISAMAISSIGGCILDFAVDRFYGIAVFQPVINGVGGNLVAVQASRISTYLHQRSKLGVLPADDSGGVCKDPISAFFGKSVHSTTARVLILMVVPGHLVFTYGIRFVNAGHTSVTAMFLTFYLLAALVQVAILLYVAHIMVHWMWVKQIDPDNSAIPYLTALGDLLGTALLALAFMILYEVGDKDYDVGE</sequence>
<proteinExistence type="inferred from homology"/>
<dbReference type="PANTHER" id="PTHR16228:SF7">
    <property type="entry name" value="SLC41A_MGTE INTEGRAL MEMBRANE DOMAIN-CONTAINING PROTEIN"/>
    <property type="match status" value="1"/>
</dbReference>
<evidence type="ECO:0000256" key="7">
    <source>
        <dbReference type="ARBA" id="ARBA00023065"/>
    </source>
</evidence>
<dbReference type="FunFam" id="1.10.357.20:FF:000002">
    <property type="entry name" value="Solute carrier family 41, member 2"/>
    <property type="match status" value="1"/>
</dbReference>